<keyword evidence="2" id="KW-1185">Reference proteome</keyword>
<feature type="non-terminal residue" evidence="1">
    <location>
        <position position="1"/>
    </location>
</feature>
<protein>
    <submittedName>
        <fullName evidence="1">Uncharacterized protein</fullName>
    </submittedName>
</protein>
<proteinExistence type="predicted"/>
<reference evidence="1 2" key="1">
    <citation type="journal article" date="2023" name="IScience">
        <title>Expanded male sex-determining region conserved during the evolution of homothallism in the green alga Volvox.</title>
        <authorList>
            <person name="Yamamoto K."/>
            <person name="Matsuzaki R."/>
            <person name="Mahakham W."/>
            <person name="Heman W."/>
            <person name="Sekimoto H."/>
            <person name="Kawachi M."/>
            <person name="Minakuchi Y."/>
            <person name="Toyoda A."/>
            <person name="Nozaki H."/>
        </authorList>
    </citation>
    <scope>NUCLEOTIDE SEQUENCE [LARGE SCALE GENOMIC DNA]</scope>
    <source>
        <strain evidence="1 2">NIES-4468</strain>
    </source>
</reference>
<accession>A0ABQ5RTC0</accession>
<evidence type="ECO:0000313" key="1">
    <source>
        <dbReference type="EMBL" id="GLI60800.1"/>
    </source>
</evidence>
<feature type="non-terminal residue" evidence="1">
    <location>
        <position position="103"/>
    </location>
</feature>
<gene>
    <name evidence="1" type="ORF">VaNZ11_002904</name>
</gene>
<evidence type="ECO:0000313" key="2">
    <source>
        <dbReference type="Proteomes" id="UP001165090"/>
    </source>
</evidence>
<comment type="caution">
    <text evidence="1">The sequence shown here is derived from an EMBL/GenBank/DDBJ whole genome shotgun (WGS) entry which is preliminary data.</text>
</comment>
<name>A0ABQ5RTC0_9CHLO</name>
<dbReference type="Proteomes" id="UP001165090">
    <property type="component" value="Unassembled WGS sequence"/>
</dbReference>
<sequence>EGCKEKSTAPTCQHARYYLVYGEEFKLGLHDPSRMRPGRLSPEAAFTEFLRLMKRYILEFLQQSARDVGSAAPAAAAASAAASSVSATARGMIHWCLTVPAIW</sequence>
<organism evidence="1 2">
    <name type="scientific">Volvox africanus</name>
    <dbReference type="NCBI Taxonomy" id="51714"/>
    <lineage>
        <taxon>Eukaryota</taxon>
        <taxon>Viridiplantae</taxon>
        <taxon>Chlorophyta</taxon>
        <taxon>core chlorophytes</taxon>
        <taxon>Chlorophyceae</taxon>
        <taxon>CS clade</taxon>
        <taxon>Chlamydomonadales</taxon>
        <taxon>Volvocaceae</taxon>
        <taxon>Volvox</taxon>
    </lineage>
</organism>
<dbReference type="EMBL" id="BSDZ01000008">
    <property type="protein sequence ID" value="GLI60800.1"/>
    <property type="molecule type" value="Genomic_DNA"/>
</dbReference>